<evidence type="ECO:0000313" key="1">
    <source>
        <dbReference type="EMBL" id="CAB4152716.1"/>
    </source>
</evidence>
<gene>
    <name evidence="1" type="ORF">UFOVP611_27</name>
</gene>
<proteinExistence type="predicted"/>
<protein>
    <submittedName>
        <fullName evidence="1">Uncharacterized protein</fullName>
    </submittedName>
</protein>
<sequence length="71" mass="7956">MTAKELSNINGATRELILNYLAKNDITLNMFATRAGVHQNQLWVYLYSGNEKKGLHSTTLQKIGLFMANGK</sequence>
<dbReference type="EMBL" id="LR796579">
    <property type="protein sequence ID" value="CAB4152716.1"/>
    <property type="molecule type" value="Genomic_DNA"/>
</dbReference>
<name>A0A6J5N5T8_9CAUD</name>
<accession>A0A6J5N5T8</accession>
<organism evidence="1">
    <name type="scientific">uncultured Caudovirales phage</name>
    <dbReference type="NCBI Taxonomy" id="2100421"/>
    <lineage>
        <taxon>Viruses</taxon>
        <taxon>Duplodnaviria</taxon>
        <taxon>Heunggongvirae</taxon>
        <taxon>Uroviricota</taxon>
        <taxon>Caudoviricetes</taxon>
        <taxon>Peduoviridae</taxon>
        <taxon>Maltschvirus</taxon>
        <taxon>Maltschvirus maltsch</taxon>
    </lineage>
</organism>
<reference evidence="1" key="1">
    <citation type="submission" date="2020-04" db="EMBL/GenBank/DDBJ databases">
        <authorList>
            <person name="Chiriac C."/>
            <person name="Salcher M."/>
            <person name="Ghai R."/>
            <person name="Kavagutti S V."/>
        </authorList>
    </citation>
    <scope>NUCLEOTIDE SEQUENCE</scope>
</reference>